<keyword evidence="3" id="KW-1185">Reference proteome</keyword>
<organism evidence="2 3">
    <name type="scientific">Edaphochlamys debaryana</name>
    <dbReference type="NCBI Taxonomy" id="47281"/>
    <lineage>
        <taxon>Eukaryota</taxon>
        <taxon>Viridiplantae</taxon>
        <taxon>Chlorophyta</taxon>
        <taxon>core chlorophytes</taxon>
        <taxon>Chlorophyceae</taxon>
        <taxon>CS clade</taxon>
        <taxon>Chlamydomonadales</taxon>
        <taxon>Chlamydomonadales incertae sedis</taxon>
        <taxon>Edaphochlamys</taxon>
    </lineage>
</organism>
<feature type="region of interest" description="Disordered" evidence="1">
    <location>
        <begin position="1"/>
        <end position="46"/>
    </location>
</feature>
<evidence type="ECO:0000256" key="1">
    <source>
        <dbReference type="SAM" id="MobiDB-lite"/>
    </source>
</evidence>
<accession>A0A835XJG6</accession>
<proteinExistence type="predicted"/>
<sequence>MHGLKSNKARRRPTSGCLHPTAAAPPCTAPSQLGAEAPPVRRSLRRDRALWRRRAPACRRGAGPPGQRAATPWVGAWRRAAYAGCEGAQARVVREYARGCTNGGVCGPHAGCPCHACLELLGHTVGPDAAPGSGGAGAGAGASNDAAVATTVLDLARGAGVQRAMARATTIEETGESGDEGGAGW</sequence>
<feature type="compositionally biased region" description="Low complexity" evidence="1">
    <location>
        <begin position="20"/>
        <end position="30"/>
    </location>
</feature>
<dbReference type="Proteomes" id="UP000612055">
    <property type="component" value="Unassembled WGS sequence"/>
</dbReference>
<feature type="compositionally biased region" description="Basic residues" evidence="1">
    <location>
        <begin position="1"/>
        <end position="13"/>
    </location>
</feature>
<comment type="caution">
    <text evidence="2">The sequence shown here is derived from an EMBL/GenBank/DDBJ whole genome shotgun (WGS) entry which is preliminary data.</text>
</comment>
<dbReference type="EMBL" id="JAEHOE010000147">
    <property type="protein sequence ID" value="KAG2484574.1"/>
    <property type="molecule type" value="Genomic_DNA"/>
</dbReference>
<evidence type="ECO:0000313" key="3">
    <source>
        <dbReference type="Proteomes" id="UP000612055"/>
    </source>
</evidence>
<gene>
    <name evidence="2" type="ORF">HYH03_016617</name>
</gene>
<evidence type="ECO:0000313" key="2">
    <source>
        <dbReference type="EMBL" id="KAG2484574.1"/>
    </source>
</evidence>
<name>A0A835XJG6_9CHLO</name>
<dbReference type="AlphaFoldDB" id="A0A835XJG6"/>
<reference evidence="2" key="1">
    <citation type="journal article" date="2020" name="bioRxiv">
        <title>Comparative genomics of Chlamydomonas.</title>
        <authorList>
            <person name="Craig R.J."/>
            <person name="Hasan A.R."/>
            <person name="Ness R.W."/>
            <person name="Keightley P.D."/>
        </authorList>
    </citation>
    <scope>NUCLEOTIDE SEQUENCE</scope>
    <source>
        <strain evidence="2">CCAP 11/70</strain>
    </source>
</reference>
<protein>
    <submittedName>
        <fullName evidence="2">Uncharacterized protein</fullName>
    </submittedName>
</protein>